<proteinExistence type="predicted"/>
<keyword evidence="3" id="KW-1185">Reference proteome</keyword>
<name>A0A9X1LRS3_9MICO</name>
<dbReference type="Gene3D" id="3.40.50.2000">
    <property type="entry name" value="Glycogen Phosphorylase B"/>
    <property type="match status" value="2"/>
</dbReference>
<evidence type="ECO:0000256" key="1">
    <source>
        <dbReference type="ARBA" id="ARBA00021292"/>
    </source>
</evidence>
<sequence>MRDERGAGSGLNPAAVRTLVICPTICPGGGPPGYTYNLRAGLAELADDPLLGSTVRGIRFLGIDLDNRNRATGTAPVSSHQASTLSGVGRIAARARVALRMLNARAALRRTRKIVKRWRTIAGADIVVFQGYQPAGEARWARRCGKTVVYMPHTPSTFADEARMMRALPGAATPLGDREYREMHANERELFAAAEVVVFPTEHAADPYERAFGNALASRHIAYVLSGVEPPEAPDSDAASRNEVFSGGTTSVLFVGRYVPHKGYDLFLEAAEQLARDGVDASFWTLGDGPLKRHSDEVTDLGWHDAPHAMIAQADIVVVPNRIAYFDLLPLEAAALGRGLVLTHVGGNIDQLQHLPDSVGSTPGTVAEAVRMAISLKRASASWGQRNAEAFDREFTHVHMARRWAALIDEVATSRRDGRSRRR</sequence>
<accession>A0A9X1LRS3</accession>
<dbReference type="Pfam" id="PF13692">
    <property type="entry name" value="Glyco_trans_1_4"/>
    <property type="match status" value="1"/>
</dbReference>
<reference evidence="2" key="1">
    <citation type="submission" date="2021-04" db="EMBL/GenBank/DDBJ databases">
        <title>Microbacterium tenobrionis sp. nov. and Microbacterium allomyrinae sp. nov., isolated from larvae of Tenobrio molitor and Allomyrina dichotoma, respectively.</title>
        <authorList>
            <person name="Lee S.D."/>
        </authorList>
    </citation>
    <scope>NUCLEOTIDE SEQUENCE</scope>
    <source>
        <strain evidence="2">BWT-G7</strain>
    </source>
</reference>
<dbReference type="Proteomes" id="UP001139354">
    <property type="component" value="Unassembled WGS sequence"/>
</dbReference>
<dbReference type="GO" id="GO:0016757">
    <property type="term" value="F:glycosyltransferase activity"/>
    <property type="evidence" value="ECO:0007669"/>
    <property type="project" value="TreeGrafter"/>
</dbReference>
<dbReference type="SUPFAM" id="SSF53756">
    <property type="entry name" value="UDP-Glycosyltransferase/glycogen phosphorylase"/>
    <property type="match status" value="1"/>
</dbReference>
<dbReference type="PANTHER" id="PTHR45947">
    <property type="entry name" value="SULFOQUINOVOSYL TRANSFERASE SQD2"/>
    <property type="match status" value="1"/>
</dbReference>
<gene>
    <name evidence="2" type="ORF">KEC57_00865</name>
</gene>
<protein>
    <recommendedName>
        <fullName evidence="1">D-inositol 3-phosphate glycosyltransferase</fullName>
    </recommendedName>
</protein>
<evidence type="ECO:0000313" key="2">
    <source>
        <dbReference type="EMBL" id="MCC2030730.1"/>
    </source>
</evidence>
<dbReference type="EMBL" id="JAGTTN010000001">
    <property type="protein sequence ID" value="MCC2030730.1"/>
    <property type="molecule type" value="Genomic_DNA"/>
</dbReference>
<dbReference type="CDD" id="cd03801">
    <property type="entry name" value="GT4_PimA-like"/>
    <property type="match status" value="1"/>
</dbReference>
<dbReference type="InterPro" id="IPR050194">
    <property type="entry name" value="Glycosyltransferase_grp1"/>
</dbReference>
<dbReference type="AlphaFoldDB" id="A0A9X1LRS3"/>
<comment type="caution">
    <text evidence="2">The sequence shown here is derived from an EMBL/GenBank/DDBJ whole genome shotgun (WGS) entry which is preliminary data.</text>
</comment>
<dbReference type="RefSeq" id="WP_229382631.1">
    <property type="nucleotide sequence ID" value="NZ_JAGTTN010000001.1"/>
</dbReference>
<dbReference type="PANTHER" id="PTHR45947:SF3">
    <property type="entry name" value="SULFOQUINOVOSYL TRANSFERASE SQD2"/>
    <property type="match status" value="1"/>
</dbReference>
<organism evidence="2 3">
    <name type="scientific">Microbacterium allomyrinae</name>
    <dbReference type="NCBI Taxonomy" id="2830666"/>
    <lineage>
        <taxon>Bacteria</taxon>
        <taxon>Bacillati</taxon>
        <taxon>Actinomycetota</taxon>
        <taxon>Actinomycetes</taxon>
        <taxon>Micrococcales</taxon>
        <taxon>Microbacteriaceae</taxon>
        <taxon>Microbacterium</taxon>
    </lineage>
</organism>
<evidence type="ECO:0000313" key="3">
    <source>
        <dbReference type="Proteomes" id="UP001139354"/>
    </source>
</evidence>